<proteinExistence type="inferred from homology"/>
<feature type="domain" description="Gamma tubulin complex component protein N-terminal" evidence="7">
    <location>
        <begin position="179"/>
        <end position="451"/>
    </location>
</feature>
<dbReference type="Pfam" id="PF17681">
    <property type="entry name" value="GCP_N_terminal"/>
    <property type="match status" value="1"/>
</dbReference>
<evidence type="ECO:0000256" key="5">
    <source>
        <dbReference type="RuleBase" id="RU363050"/>
    </source>
</evidence>
<comment type="subcellular location">
    <subcellularLocation>
        <location evidence="5">Cytoplasm</location>
        <location evidence="5">Cytoskeleton</location>
        <location evidence="5">Microtubule organizing center</location>
    </subcellularLocation>
</comment>
<dbReference type="GO" id="GO:0005822">
    <property type="term" value="C:inner plaque of spindle pole body"/>
    <property type="evidence" value="ECO:0007669"/>
    <property type="project" value="EnsemblFungi"/>
</dbReference>
<dbReference type="GO" id="GO:0007052">
    <property type="term" value="P:mitotic spindle organization"/>
    <property type="evidence" value="ECO:0007669"/>
    <property type="project" value="EnsemblFungi"/>
</dbReference>
<dbReference type="PANTHER" id="PTHR19302:SF33">
    <property type="entry name" value="GAMMA-TUBULIN COMPLEX COMPONENT 5"/>
    <property type="match status" value="1"/>
</dbReference>
<dbReference type="OrthoDB" id="5860513at2759"/>
<dbReference type="EMBL" id="HE612864">
    <property type="protein sequence ID" value="CCE64650.1"/>
    <property type="molecule type" value="Genomic_DNA"/>
</dbReference>
<gene>
    <name evidence="8" type="primary">TPHA0I01440</name>
    <name evidence="8" type="ordered locus">TPHA_0I01440</name>
</gene>
<organism evidence="8 9">
    <name type="scientific">Tetrapisispora phaffii (strain ATCC 24235 / CBS 4417 / NBRC 1672 / NRRL Y-8282 / UCD 70-5)</name>
    <name type="common">Yeast</name>
    <name type="synonym">Fabospora phaffii</name>
    <dbReference type="NCBI Taxonomy" id="1071381"/>
    <lineage>
        <taxon>Eukaryota</taxon>
        <taxon>Fungi</taxon>
        <taxon>Dikarya</taxon>
        <taxon>Ascomycota</taxon>
        <taxon>Saccharomycotina</taxon>
        <taxon>Saccharomycetes</taxon>
        <taxon>Saccharomycetales</taxon>
        <taxon>Saccharomycetaceae</taxon>
        <taxon>Tetrapisispora</taxon>
    </lineage>
</organism>
<dbReference type="GO" id="GO:0000922">
    <property type="term" value="C:spindle pole"/>
    <property type="evidence" value="ECO:0007669"/>
    <property type="project" value="InterPro"/>
</dbReference>
<dbReference type="HOGENOM" id="CLU_333507_0_0_1"/>
<dbReference type="AlphaFoldDB" id="G8BXM2"/>
<feature type="domain" description="Gamma tubulin complex component C-terminal" evidence="6">
    <location>
        <begin position="458"/>
        <end position="821"/>
    </location>
</feature>
<keyword evidence="2 5" id="KW-0963">Cytoplasm</keyword>
<evidence type="ECO:0000256" key="3">
    <source>
        <dbReference type="ARBA" id="ARBA00022701"/>
    </source>
</evidence>
<reference evidence="8 9" key="1">
    <citation type="journal article" date="2011" name="Proc. Natl. Acad. Sci. U.S.A.">
        <title>Evolutionary erosion of yeast sex chromosomes by mating-type switching accidents.</title>
        <authorList>
            <person name="Gordon J.L."/>
            <person name="Armisen D."/>
            <person name="Proux-Wera E."/>
            <person name="Oheigeartaigh S.S."/>
            <person name="Byrne K.P."/>
            <person name="Wolfe K.H."/>
        </authorList>
    </citation>
    <scope>NUCLEOTIDE SEQUENCE [LARGE SCALE GENOMIC DNA]</scope>
    <source>
        <strain evidence="9">ATCC 24235 / CBS 4417 / NBRC 1672 / NRRL Y-8282 / UCD 70-5</strain>
    </source>
</reference>
<keyword evidence="9" id="KW-1185">Reference proteome</keyword>
<dbReference type="Proteomes" id="UP000005666">
    <property type="component" value="Chromosome 9"/>
</dbReference>
<evidence type="ECO:0000256" key="4">
    <source>
        <dbReference type="ARBA" id="ARBA00023212"/>
    </source>
</evidence>
<dbReference type="Gene3D" id="1.20.120.1900">
    <property type="entry name" value="Gamma-tubulin complex, C-terminal domain"/>
    <property type="match status" value="1"/>
</dbReference>
<evidence type="ECO:0000256" key="2">
    <source>
        <dbReference type="ARBA" id="ARBA00022490"/>
    </source>
</evidence>
<dbReference type="GO" id="GO:0043015">
    <property type="term" value="F:gamma-tubulin binding"/>
    <property type="evidence" value="ECO:0007669"/>
    <property type="project" value="EnsemblFungi"/>
</dbReference>
<dbReference type="RefSeq" id="XP_003687084.1">
    <property type="nucleotide sequence ID" value="XM_003687036.1"/>
</dbReference>
<keyword evidence="3 5" id="KW-0493">Microtubule</keyword>
<dbReference type="InterPro" id="IPR040457">
    <property type="entry name" value="GCP_C"/>
</dbReference>
<protein>
    <recommendedName>
        <fullName evidence="5">Spindle pole body component</fullName>
    </recommendedName>
</protein>
<dbReference type="GO" id="GO:0051225">
    <property type="term" value="P:spindle assembly"/>
    <property type="evidence" value="ECO:0007669"/>
    <property type="project" value="TreeGrafter"/>
</dbReference>
<accession>G8BXM2</accession>
<dbReference type="GO" id="GO:0051011">
    <property type="term" value="F:microtubule minus-end binding"/>
    <property type="evidence" value="ECO:0007669"/>
    <property type="project" value="TreeGrafter"/>
</dbReference>
<evidence type="ECO:0000256" key="1">
    <source>
        <dbReference type="ARBA" id="ARBA00010337"/>
    </source>
</evidence>
<dbReference type="eggNOG" id="KOG2000">
    <property type="taxonomic scope" value="Eukaryota"/>
</dbReference>
<dbReference type="InterPro" id="IPR007259">
    <property type="entry name" value="GCP"/>
</dbReference>
<dbReference type="OMA" id="LWRIKKN"/>
<dbReference type="GO" id="GO:0031122">
    <property type="term" value="P:cytoplasmic microtubule organization"/>
    <property type="evidence" value="ECO:0007669"/>
    <property type="project" value="TreeGrafter"/>
</dbReference>
<dbReference type="GeneID" id="11532907"/>
<dbReference type="PANTHER" id="PTHR19302">
    <property type="entry name" value="GAMMA TUBULIN COMPLEX PROTEIN"/>
    <property type="match status" value="1"/>
</dbReference>
<evidence type="ECO:0000313" key="9">
    <source>
        <dbReference type="Proteomes" id="UP000005666"/>
    </source>
</evidence>
<evidence type="ECO:0000259" key="7">
    <source>
        <dbReference type="Pfam" id="PF17681"/>
    </source>
</evidence>
<sequence length="835" mass="97506">MNFELNLQTLVEGTVPQDLTPSSIHSLTHDIAEFLLSSNKSISLLNSLINIYRHEVPHTLENDKRWKIFTDSIEKLLPFNNQDDILKYISGIQQSPTRNMHSTFNDEMLGNHANLSLLQSNADYAESFENMDMYSDRRSYISSHKNFLNSSNNVGTTLERLTKPYYTKLIPQEDIIKFISYTLLATTSDMFPIRQNCISIPKNISNGDSGILHHIFEAGLLYQKLNSIVEQNKKSNISPMKKALLIQISLYLRNYTGYINTLVFNKVENSESTTKQVYYKLFEKIIELRYLYVLLKDFDETDGYQYLKKLNELKNHGDLLVRETSLLLFNNLLSFYSEYLIDWLTLGKVNLNLNEFFIKINKDVEFSIYVDEDKLPTFIPKHVSIEIYIIGKTYLYLQHYFKDIQWTNTFSKRYNLKYTKYSHNIDRLFFDTIHDQYTEIVNHTNELLLHKFYFRETIYLVRDILLMGKADFIDVLIMNSNDILLSPSDSLSSYELTRYLQDSVHHSSMNNLLNRCDNNTLINKLDARVLDLGHGSIGWDVFTLDYLLDEPLLKILNVNREGGRKEYLRIFNFLWRFKKNTFFHNTETSRSTMLIRELRKISNKDPLIRDIVSKFSKCNVLKSQVYQFNISLETHTFQNIIENNFKELSAVLGINDESMEDNVMDQNNTQSLSITKLSSGLVAPDGLLKPKGAAFKTDINPKINVLKNYNIDEIEKLHNEFLSNILNNKLLSSSSNDNGTYSGNAYSTSIILLLNTIFEFLTYYNALNDITYEVLIQLNLQNSPNEINLLLGRFNTVLRNIVRQYKNFREQKNLFLRDLKSDGDDELFRLQKILK</sequence>
<dbReference type="GO" id="GO:0005874">
    <property type="term" value="C:microtubule"/>
    <property type="evidence" value="ECO:0007669"/>
    <property type="project" value="UniProtKB-KW"/>
</dbReference>
<dbReference type="GO" id="GO:0007020">
    <property type="term" value="P:microtubule nucleation"/>
    <property type="evidence" value="ECO:0007669"/>
    <property type="project" value="EnsemblFungi"/>
</dbReference>
<keyword evidence="4 5" id="KW-0206">Cytoskeleton</keyword>
<evidence type="ECO:0000259" key="6">
    <source>
        <dbReference type="Pfam" id="PF04130"/>
    </source>
</evidence>
<evidence type="ECO:0000313" key="8">
    <source>
        <dbReference type="EMBL" id="CCE64650.1"/>
    </source>
</evidence>
<name>G8BXM2_TETPH</name>
<dbReference type="GO" id="GO:0005824">
    <property type="term" value="C:outer plaque of spindle pole body"/>
    <property type="evidence" value="ECO:0007669"/>
    <property type="project" value="EnsemblFungi"/>
</dbReference>
<dbReference type="GO" id="GO:0051321">
    <property type="term" value="P:meiotic cell cycle"/>
    <property type="evidence" value="ECO:0007669"/>
    <property type="project" value="TreeGrafter"/>
</dbReference>
<dbReference type="Pfam" id="PF04130">
    <property type="entry name" value="GCP_C_terminal"/>
    <property type="match status" value="1"/>
</dbReference>
<dbReference type="InterPro" id="IPR041470">
    <property type="entry name" value="GCP_N"/>
</dbReference>
<dbReference type="InterPro" id="IPR042241">
    <property type="entry name" value="GCP_C_sf"/>
</dbReference>
<dbReference type="KEGG" id="tpf:TPHA_0I01440"/>
<dbReference type="STRING" id="1071381.G8BXM2"/>
<comment type="similarity">
    <text evidence="1 5">Belongs to the TUBGCP family.</text>
</comment>
<dbReference type="GO" id="GO:0008275">
    <property type="term" value="C:gamma-tubulin small complex"/>
    <property type="evidence" value="ECO:0007669"/>
    <property type="project" value="EnsemblFungi"/>
</dbReference>